<dbReference type="InterPro" id="IPR018649">
    <property type="entry name" value="SHOCT"/>
</dbReference>
<sequence>MTTNNGTSTMTIILLVIGALVVLPLLAMGGGMMGYGGFGMFGGGMFLWPLLLIAVVGVLYYAARNREKSESPNSALATLRERYARGELSDEEFEERRQRLEER</sequence>
<protein>
    <recommendedName>
        <fullName evidence="2">SHOCT domain-containing protein</fullName>
    </recommendedName>
</protein>
<dbReference type="OrthoDB" id="53394at2157"/>
<evidence type="ECO:0000313" key="4">
    <source>
        <dbReference type="Proteomes" id="UP000236584"/>
    </source>
</evidence>
<dbReference type="KEGG" id="srub:C2R22_22780"/>
<accession>A0A2I8VR26</accession>
<feature type="transmembrane region" description="Helical" evidence="1">
    <location>
        <begin position="45"/>
        <end position="63"/>
    </location>
</feature>
<dbReference type="AlphaFoldDB" id="A0A2I8VR26"/>
<evidence type="ECO:0000256" key="1">
    <source>
        <dbReference type="SAM" id="Phobius"/>
    </source>
</evidence>
<dbReference type="EMBL" id="CP026311">
    <property type="protein sequence ID" value="AUV84371.1"/>
    <property type="molecule type" value="Genomic_DNA"/>
</dbReference>
<geneLocation type="plasmid" evidence="3">
    <name>unnamed2</name>
</geneLocation>
<keyword evidence="1" id="KW-0812">Transmembrane</keyword>
<reference evidence="3 4" key="1">
    <citation type="submission" date="2018-01" db="EMBL/GenBank/DDBJ databases">
        <title>Complete genome sequence of Salinigranum rubrum GX10T, an extremely halophilic archaeon isolated from a marine solar saltern.</title>
        <authorList>
            <person name="Han S."/>
        </authorList>
    </citation>
    <scope>NUCLEOTIDE SEQUENCE [LARGE SCALE GENOMIC DNA]</scope>
    <source>
        <strain evidence="3 4">GX10</strain>
        <plasmid evidence="4">Plasmid unnamed2</plasmid>
    </source>
</reference>
<feature type="domain" description="SHOCT" evidence="2">
    <location>
        <begin position="75"/>
        <end position="100"/>
    </location>
</feature>
<gene>
    <name evidence="3" type="ORF">C2R22_22780</name>
</gene>
<keyword evidence="1" id="KW-1133">Transmembrane helix</keyword>
<proteinExistence type="predicted"/>
<name>A0A2I8VR26_9EURY</name>
<dbReference type="Proteomes" id="UP000236584">
    <property type="component" value="Plasmid unnamed2"/>
</dbReference>
<keyword evidence="3" id="KW-0614">Plasmid</keyword>
<evidence type="ECO:0000259" key="2">
    <source>
        <dbReference type="Pfam" id="PF09851"/>
    </source>
</evidence>
<evidence type="ECO:0000313" key="3">
    <source>
        <dbReference type="EMBL" id="AUV84371.1"/>
    </source>
</evidence>
<feature type="transmembrane region" description="Helical" evidence="1">
    <location>
        <begin position="12"/>
        <end position="33"/>
    </location>
</feature>
<dbReference type="GeneID" id="35594982"/>
<keyword evidence="1" id="KW-0472">Membrane</keyword>
<organism evidence="3 4">
    <name type="scientific">Salinigranum rubrum</name>
    <dbReference type="NCBI Taxonomy" id="755307"/>
    <lineage>
        <taxon>Archaea</taxon>
        <taxon>Methanobacteriati</taxon>
        <taxon>Methanobacteriota</taxon>
        <taxon>Stenosarchaea group</taxon>
        <taxon>Halobacteria</taxon>
        <taxon>Halobacteriales</taxon>
        <taxon>Haloferacaceae</taxon>
        <taxon>Salinigranum</taxon>
    </lineage>
</organism>
<dbReference type="Pfam" id="PF09851">
    <property type="entry name" value="SHOCT"/>
    <property type="match status" value="1"/>
</dbReference>
<dbReference type="RefSeq" id="WP_103428053.1">
    <property type="nucleotide sequence ID" value="NZ_CP026311.1"/>
</dbReference>
<keyword evidence="4" id="KW-1185">Reference proteome</keyword>